<evidence type="ECO:0000256" key="1">
    <source>
        <dbReference type="ARBA" id="ARBA00022801"/>
    </source>
</evidence>
<dbReference type="PANTHER" id="PTHR48081">
    <property type="entry name" value="AB HYDROLASE SUPERFAMILY PROTEIN C4A8.06C"/>
    <property type="match status" value="1"/>
</dbReference>
<keyword evidence="4" id="KW-1185">Reference proteome</keyword>
<gene>
    <name evidence="3" type="ORF">GFH32_04305</name>
</gene>
<dbReference type="Proteomes" id="UP000326921">
    <property type="component" value="Chromosome"/>
</dbReference>
<reference evidence="3 4" key="1">
    <citation type="submission" date="2019-10" db="EMBL/GenBank/DDBJ databases">
        <authorList>
            <person name="Dong K."/>
        </authorList>
    </citation>
    <scope>NUCLEOTIDE SEQUENCE [LARGE SCALE GENOMIC DNA]</scope>
    <source>
        <strain evidence="4">dk4302</strain>
    </source>
</reference>
<accession>A0A5Q0Q874</accession>
<keyword evidence="1" id="KW-0378">Hydrolase</keyword>
<protein>
    <submittedName>
        <fullName evidence="3">Carboxylesterase family protein</fullName>
    </submittedName>
</protein>
<dbReference type="Pfam" id="PF02230">
    <property type="entry name" value="Abhydrolase_2"/>
    <property type="match status" value="1"/>
</dbReference>
<dbReference type="InterPro" id="IPR050300">
    <property type="entry name" value="GDXG_lipolytic_enzyme"/>
</dbReference>
<evidence type="ECO:0000259" key="2">
    <source>
        <dbReference type="Pfam" id="PF02230"/>
    </source>
</evidence>
<feature type="domain" description="Phospholipase/carboxylesterase/thioesterase" evidence="2">
    <location>
        <begin position="71"/>
        <end position="285"/>
    </location>
</feature>
<dbReference type="InterPro" id="IPR029058">
    <property type="entry name" value="AB_hydrolase_fold"/>
</dbReference>
<proteinExistence type="predicted"/>
<dbReference type="PANTHER" id="PTHR48081:SF33">
    <property type="entry name" value="KYNURENINE FORMAMIDASE"/>
    <property type="match status" value="1"/>
</dbReference>
<dbReference type="EMBL" id="CP045652">
    <property type="protein sequence ID" value="QGA25586.1"/>
    <property type="molecule type" value="Genomic_DNA"/>
</dbReference>
<dbReference type="InterPro" id="IPR003140">
    <property type="entry name" value="PLipase/COase/thioEstase"/>
</dbReference>
<dbReference type="SUPFAM" id="SSF53474">
    <property type="entry name" value="alpha/beta-Hydrolases"/>
    <property type="match status" value="1"/>
</dbReference>
<sequence length="292" mass="31780">MKSNCLFIKVLIFSTIIIAIITLNGKVSAQSVKVFQNMRYAEKPKGFEQDTSSDRLLDLYLPQVENNKSYPVLVFIHGGGFAGGDKNAKGNVLLCQKIAEKGYAVVSINYYLYLRQHKIAGASAGVNMKDAVPADGKFHPGLETAVKHAAADTEMALQWIKDNATTYKLDANRVAISGGSAGAMTALYTAYQSKQQILPIRCVVNLWGGLANTDGVNASSPAVLTFHGDQDEIINVAYAKALHQKMTAVGSSTSEMHILQNMGHAIYNYIIKSEINRIDEFLQKCMGIKPDA</sequence>
<dbReference type="KEGG" id="sphe:GFH32_04305"/>
<organism evidence="3 4">
    <name type="scientific">Sphingobacterium zhuxiongii</name>
    <dbReference type="NCBI Taxonomy" id="2662364"/>
    <lineage>
        <taxon>Bacteria</taxon>
        <taxon>Pseudomonadati</taxon>
        <taxon>Bacteroidota</taxon>
        <taxon>Sphingobacteriia</taxon>
        <taxon>Sphingobacteriales</taxon>
        <taxon>Sphingobacteriaceae</taxon>
        <taxon>Sphingobacterium</taxon>
    </lineage>
</organism>
<evidence type="ECO:0000313" key="4">
    <source>
        <dbReference type="Proteomes" id="UP000326921"/>
    </source>
</evidence>
<dbReference type="GO" id="GO:0016787">
    <property type="term" value="F:hydrolase activity"/>
    <property type="evidence" value="ECO:0007669"/>
    <property type="project" value="UniProtKB-KW"/>
</dbReference>
<evidence type="ECO:0000313" key="3">
    <source>
        <dbReference type="EMBL" id="QGA25586.1"/>
    </source>
</evidence>
<dbReference type="Gene3D" id="3.40.50.1820">
    <property type="entry name" value="alpha/beta hydrolase"/>
    <property type="match status" value="1"/>
</dbReference>
<dbReference type="RefSeq" id="WP_153509906.1">
    <property type="nucleotide sequence ID" value="NZ_CP045652.1"/>
</dbReference>
<dbReference type="AlphaFoldDB" id="A0A5Q0Q874"/>
<name>A0A5Q0Q874_9SPHI</name>